<organism evidence="2 3">
    <name type="scientific">Ancylobacter crimeensis</name>
    <dbReference type="NCBI Taxonomy" id="2579147"/>
    <lineage>
        <taxon>Bacteria</taxon>
        <taxon>Pseudomonadati</taxon>
        <taxon>Pseudomonadota</taxon>
        <taxon>Alphaproteobacteria</taxon>
        <taxon>Hyphomicrobiales</taxon>
        <taxon>Xanthobacteraceae</taxon>
        <taxon>Ancylobacter</taxon>
    </lineage>
</organism>
<sequence>MAFVAAAVAGWNAESYAGALVWNLAIAAVASFLTIFFFGDMRDFSHVMVLGTVSSALITLLPNAIAYLVAREHRRYGTSNQA</sequence>
<keyword evidence="1" id="KW-0472">Membrane</keyword>
<proteinExistence type="predicted"/>
<reference evidence="2 3" key="1">
    <citation type="submission" date="2022-04" db="EMBL/GenBank/DDBJ databases">
        <authorList>
            <person name="Grouzdev D.S."/>
            <person name="Pantiukh K.S."/>
            <person name="Krutkina M.S."/>
        </authorList>
    </citation>
    <scope>NUCLEOTIDE SEQUENCE [LARGE SCALE GENOMIC DNA]</scope>
    <source>
        <strain evidence="2 3">6x-1</strain>
    </source>
</reference>
<feature type="transmembrane region" description="Helical" evidence="1">
    <location>
        <begin position="44"/>
        <end position="70"/>
    </location>
</feature>
<gene>
    <name evidence="2" type="ORF">MWN34_09225</name>
</gene>
<keyword evidence="1" id="KW-0812">Transmembrane</keyword>
<evidence type="ECO:0000313" key="3">
    <source>
        <dbReference type="Proteomes" id="UP001203284"/>
    </source>
</evidence>
<dbReference type="RefSeq" id="WP_247028688.1">
    <property type="nucleotide sequence ID" value="NZ_JALKCH010000005.1"/>
</dbReference>
<dbReference type="EMBL" id="JALKCH010000005">
    <property type="protein sequence ID" value="MCK0197091.1"/>
    <property type="molecule type" value="Genomic_DNA"/>
</dbReference>
<protein>
    <submittedName>
        <fullName evidence="2">Uncharacterized protein</fullName>
    </submittedName>
</protein>
<dbReference type="Proteomes" id="UP001203284">
    <property type="component" value="Unassembled WGS sequence"/>
</dbReference>
<keyword evidence="1" id="KW-1133">Transmembrane helix</keyword>
<name>A0ABT0DAV6_9HYPH</name>
<keyword evidence="3" id="KW-1185">Reference proteome</keyword>
<evidence type="ECO:0000313" key="2">
    <source>
        <dbReference type="EMBL" id="MCK0197091.1"/>
    </source>
</evidence>
<comment type="caution">
    <text evidence="2">The sequence shown here is derived from an EMBL/GenBank/DDBJ whole genome shotgun (WGS) entry which is preliminary data.</text>
</comment>
<feature type="transmembrane region" description="Helical" evidence="1">
    <location>
        <begin position="20"/>
        <end position="38"/>
    </location>
</feature>
<evidence type="ECO:0000256" key="1">
    <source>
        <dbReference type="SAM" id="Phobius"/>
    </source>
</evidence>
<accession>A0ABT0DAV6</accession>